<dbReference type="SMART" id="SM00354">
    <property type="entry name" value="HTH_LACI"/>
    <property type="match status" value="1"/>
</dbReference>
<dbReference type="RefSeq" id="WP_097229169.1">
    <property type="nucleotide sequence ID" value="NZ_OCNE01000001.1"/>
</dbReference>
<sequence>MVSIADVARRAGVSPTTVSHALSGKRKVSDRVRDRVENAMKELGYTPSRSAQNLAIGRTRVVGLIVPDIRNSFFADLTHGVEATAISHGYNVILCTTGFDHAREVDYLAMIRSRAVDGLIYAAGAPPTNSRLGALLGNLPLVLVDEEVPGADAPSFVSDNLDGGRLVAEHLLGLGHRHALVIAADGGLVSSDLRVRGFRDRWVASGAEPPVVVSGAFTEDGGREAIAAHVGTFRDGGPTAVFAVNDLMAFGAIGELRRAGVEVPGRVSVVGFDDIPAGRYAHPRLTTVRQDVDKLGRRAAEALIAALEEEPTPREAERTRHVLPVTLTVRQSTAAPPRTQGKANHRG</sequence>
<evidence type="ECO:0000259" key="4">
    <source>
        <dbReference type="PROSITE" id="PS50932"/>
    </source>
</evidence>
<organism evidence="5 6">
    <name type="scientific">Streptomyces zhaozhouensis</name>
    <dbReference type="NCBI Taxonomy" id="1300267"/>
    <lineage>
        <taxon>Bacteria</taxon>
        <taxon>Bacillati</taxon>
        <taxon>Actinomycetota</taxon>
        <taxon>Actinomycetes</taxon>
        <taxon>Kitasatosporales</taxon>
        <taxon>Streptomycetaceae</taxon>
        <taxon>Streptomyces</taxon>
    </lineage>
</organism>
<dbReference type="PANTHER" id="PTHR30146">
    <property type="entry name" value="LACI-RELATED TRANSCRIPTIONAL REPRESSOR"/>
    <property type="match status" value="1"/>
</dbReference>
<dbReference type="InterPro" id="IPR000843">
    <property type="entry name" value="HTH_LacI"/>
</dbReference>
<dbReference type="OrthoDB" id="3595338at2"/>
<dbReference type="Gene3D" id="3.40.50.2300">
    <property type="match status" value="2"/>
</dbReference>
<evidence type="ECO:0000256" key="2">
    <source>
        <dbReference type="ARBA" id="ARBA00023125"/>
    </source>
</evidence>
<keyword evidence="3" id="KW-0804">Transcription</keyword>
<dbReference type="EMBL" id="OCNE01000001">
    <property type="protein sequence ID" value="SOD58989.1"/>
    <property type="molecule type" value="Genomic_DNA"/>
</dbReference>
<gene>
    <name evidence="5" type="ORF">SAMN06297387_101426</name>
</gene>
<dbReference type="PANTHER" id="PTHR30146:SF138">
    <property type="entry name" value="TRANSCRIPTIONAL REGULATORY PROTEIN"/>
    <property type="match status" value="1"/>
</dbReference>
<dbReference type="PROSITE" id="PS00356">
    <property type="entry name" value="HTH_LACI_1"/>
    <property type="match status" value="1"/>
</dbReference>
<dbReference type="GO" id="GO:0000976">
    <property type="term" value="F:transcription cis-regulatory region binding"/>
    <property type="evidence" value="ECO:0007669"/>
    <property type="project" value="TreeGrafter"/>
</dbReference>
<evidence type="ECO:0000256" key="1">
    <source>
        <dbReference type="ARBA" id="ARBA00023015"/>
    </source>
</evidence>
<dbReference type="PROSITE" id="PS50932">
    <property type="entry name" value="HTH_LACI_2"/>
    <property type="match status" value="1"/>
</dbReference>
<dbReference type="SUPFAM" id="SSF47413">
    <property type="entry name" value="lambda repressor-like DNA-binding domains"/>
    <property type="match status" value="1"/>
</dbReference>
<feature type="domain" description="HTH lacI-type" evidence="4">
    <location>
        <begin position="2"/>
        <end position="56"/>
    </location>
</feature>
<dbReference type="InterPro" id="IPR028082">
    <property type="entry name" value="Peripla_BP_I"/>
</dbReference>
<dbReference type="InterPro" id="IPR046335">
    <property type="entry name" value="LacI/GalR-like_sensor"/>
</dbReference>
<dbReference type="Pfam" id="PF00356">
    <property type="entry name" value="LacI"/>
    <property type="match status" value="1"/>
</dbReference>
<dbReference type="Gene3D" id="1.10.260.40">
    <property type="entry name" value="lambda repressor-like DNA-binding domains"/>
    <property type="match status" value="1"/>
</dbReference>
<dbReference type="Proteomes" id="UP000219072">
    <property type="component" value="Unassembled WGS sequence"/>
</dbReference>
<protein>
    <submittedName>
        <fullName evidence="5">Transcriptional regulator, LacI family</fullName>
    </submittedName>
</protein>
<accession>A0A286DK42</accession>
<dbReference type="CDD" id="cd01392">
    <property type="entry name" value="HTH_LacI"/>
    <property type="match status" value="1"/>
</dbReference>
<proteinExistence type="predicted"/>
<keyword evidence="6" id="KW-1185">Reference proteome</keyword>
<evidence type="ECO:0000256" key="3">
    <source>
        <dbReference type="ARBA" id="ARBA00023163"/>
    </source>
</evidence>
<keyword evidence="2" id="KW-0238">DNA-binding</keyword>
<evidence type="ECO:0000313" key="5">
    <source>
        <dbReference type="EMBL" id="SOD58989.1"/>
    </source>
</evidence>
<reference evidence="5 6" key="1">
    <citation type="submission" date="2017-09" db="EMBL/GenBank/DDBJ databases">
        <authorList>
            <person name="Ehlers B."/>
            <person name="Leendertz F.H."/>
        </authorList>
    </citation>
    <scope>NUCLEOTIDE SEQUENCE [LARGE SCALE GENOMIC DNA]</scope>
    <source>
        <strain evidence="5 6">CGMCC 4.7095</strain>
    </source>
</reference>
<keyword evidence="1" id="KW-0805">Transcription regulation</keyword>
<dbReference type="AlphaFoldDB" id="A0A286DK42"/>
<evidence type="ECO:0000313" key="6">
    <source>
        <dbReference type="Proteomes" id="UP000219072"/>
    </source>
</evidence>
<dbReference type="InterPro" id="IPR010982">
    <property type="entry name" value="Lambda_DNA-bd_dom_sf"/>
</dbReference>
<dbReference type="SUPFAM" id="SSF53822">
    <property type="entry name" value="Periplasmic binding protein-like I"/>
    <property type="match status" value="1"/>
</dbReference>
<dbReference type="CDD" id="cd06267">
    <property type="entry name" value="PBP1_LacI_sugar_binding-like"/>
    <property type="match status" value="1"/>
</dbReference>
<dbReference type="Pfam" id="PF13377">
    <property type="entry name" value="Peripla_BP_3"/>
    <property type="match status" value="1"/>
</dbReference>
<dbReference type="GO" id="GO:0003700">
    <property type="term" value="F:DNA-binding transcription factor activity"/>
    <property type="evidence" value="ECO:0007669"/>
    <property type="project" value="TreeGrafter"/>
</dbReference>
<name>A0A286DK42_9ACTN</name>